<accession>A0A147K617</accession>
<dbReference type="InterPro" id="IPR055210">
    <property type="entry name" value="CtpA/B_N"/>
</dbReference>
<evidence type="ECO:0000256" key="3">
    <source>
        <dbReference type="ARBA" id="ARBA00022801"/>
    </source>
</evidence>
<dbReference type="SUPFAM" id="SSF50156">
    <property type="entry name" value="PDZ domain-like"/>
    <property type="match status" value="1"/>
</dbReference>
<dbReference type="Gene3D" id="3.30.750.44">
    <property type="match status" value="1"/>
</dbReference>
<proteinExistence type="inferred from homology"/>
<name>A0A147K617_9BACI</name>
<dbReference type="Gene3D" id="3.90.226.10">
    <property type="entry name" value="2-enoyl-CoA Hydratase, Chain A, domain 1"/>
    <property type="match status" value="1"/>
</dbReference>
<dbReference type="SMART" id="SM00245">
    <property type="entry name" value="TSPc"/>
    <property type="match status" value="1"/>
</dbReference>
<sequence>MGERFVKWNVKKIAIGSLVALFIMLGFVQAYELTNGFILKNQSSEDLQNVPLGVDLAKVEQAYELIRTNYVEEVDSLSLIEGAIQGMLDTLEDPYSVYMDAETAQQFSQSLDSSFEGIGAEVTLMDGKLMIVAPFKNSPAEEAGLKPNDQIIRIDGEDVTGLDLYDATLKIRGEKGSKVKLDIVRSGLTEPLTVQVVRDEIPNQTVHASVKKYDSKPVGYMEITSFSEETDEEFKTELSSLEAQGIQGLVIDVRGNPGGYLESVEKILYELVTNEKPYVQIEERTGEKKPYFSTLEKKKEYPVAVLIDEGSASASEILAGALSEVEEYPLIGEKTFGKGTVQQAIPMGDGSNIKMTMFKWLTPDGNWIHTKGIQPTIEVKQPAFFYTHPLQVEKTLTKEMNNDQVKSAQEMLYSLGYGPGRTDGYYSNQTAIAVKAFQSKAGLTSTGNIDSQTASALEKTIMKEIEKEENDLQLQAALRIVGEAE</sequence>
<dbReference type="PATRIC" id="fig|1150625.3.peg.2806"/>
<comment type="caution">
    <text evidence="9">The sequence shown here is derived from an EMBL/GenBank/DDBJ whole genome shotgun (WGS) entry which is preliminary data.</text>
</comment>
<gene>
    <name evidence="9" type="ORF">Q75_13325</name>
</gene>
<dbReference type="SMART" id="SM00228">
    <property type="entry name" value="PDZ"/>
    <property type="match status" value="1"/>
</dbReference>
<keyword evidence="4 7" id="KW-0720">Serine protease</keyword>
<evidence type="ECO:0000256" key="1">
    <source>
        <dbReference type="ARBA" id="ARBA00009179"/>
    </source>
</evidence>
<dbReference type="InterPro" id="IPR005151">
    <property type="entry name" value="Tail-specific_protease"/>
</dbReference>
<dbReference type="GO" id="GO:0006508">
    <property type="term" value="P:proteolysis"/>
    <property type="evidence" value="ECO:0007669"/>
    <property type="project" value="UniProtKB-KW"/>
</dbReference>
<dbReference type="InterPro" id="IPR029045">
    <property type="entry name" value="ClpP/crotonase-like_dom_sf"/>
</dbReference>
<dbReference type="PROSITE" id="PS50106">
    <property type="entry name" value="PDZ"/>
    <property type="match status" value="1"/>
</dbReference>
<dbReference type="CDD" id="cd07560">
    <property type="entry name" value="Peptidase_S41_CPP"/>
    <property type="match status" value="1"/>
</dbReference>
<dbReference type="GO" id="GO:0030288">
    <property type="term" value="C:outer membrane-bounded periplasmic space"/>
    <property type="evidence" value="ECO:0007669"/>
    <property type="project" value="TreeGrafter"/>
</dbReference>
<dbReference type="STRING" id="1150625.Q75_13325"/>
<dbReference type="GO" id="GO:0004252">
    <property type="term" value="F:serine-type endopeptidase activity"/>
    <property type="evidence" value="ECO:0007669"/>
    <property type="project" value="UniProtKB-EC"/>
</dbReference>
<evidence type="ECO:0000313" key="9">
    <source>
        <dbReference type="EMBL" id="KUP05269.1"/>
    </source>
</evidence>
<dbReference type="FunFam" id="3.30.750.44:FF:000001">
    <property type="entry name" value="S41 family peptidase"/>
    <property type="match status" value="1"/>
</dbReference>
<dbReference type="NCBIfam" id="TIGR00225">
    <property type="entry name" value="prc"/>
    <property type="match status" value="1"/>
</dbReference>
<dbReference type="Pfam" id="PF22694">
    <property type="entry name" value="CtpB_N-like"/>
    <property type="match status" value="1"/>
</dbReference>
<evidence type="ECO:0000256" key="4">
    <source>
        <dbReference type="ARBA" id="ARBA00022825"/>
    </source>
</evidence>
<dbReference type="RefSeq" id="WP_059283489.1">
    <property type="nucleotide sequence ID" value="NZ_LDYG01000042.1"/>
</dbReference>
<dbReference type="PANTHER" id="PTHR32060:SF29">
    <property type="entry name" value="CARBOXY-TERMINAL PROCESSING PROTEASE CTPB"/>
    <property type="match status" value="1"/>
</dbReference>
<keyword evidence="3 7" id="KW-0378">Hydrolase</keyword>
<dbReference type="InterPro" id="IPR001478">
    <property type="entry name" value="PDZ"/>
</dbReference>
<dbReference type="Proteomes" id="UP000074108">
    <property type="component" value="Unassembled WGS sequence"/>
</dbReference>
<evidence type="ECO:0000256" key="2">
    <source>
        <dbReference type="ARBA" id="ARBA00022670"/>
    </source>
</evidence>
<dbReference type="CDD" id="cd06782">
    <property type="entry name" value="cpPDZ_CPP-like"/>
    <property type="match status" value="1"/>
</dbReference>
<dbReference type="SUPFAM" id="SSF47090">
    <property type="entry name" value="PGBD-like"/>
    <property type="match status" value="1"/>
</dbReference>
<evidence type="ECO:0000256" key="7">
    <source>
        <dbReference type="RuleBase" id="RU004404"/>
    </source>
</evidence>
<comment type="similarity">
    <text evidence="1 7">Belongs to the peptidase S41A family.</text>
</comment>
<dbReference type="EMBL" id="LDYG01000042">
    <property type="protein sequence ID" value="KUP05269.1"/>
    <property type="molecule type" value="Genomic_DNA"/>
</dbReference>
<evidence type="ECO:0000259" key="8">
    <source>
        <dbReference type="PROSITE" id="PS50106"/>
    </source>
</evidence>
<dbReference type="GO" id="GO:0007165">
    <property type="term" value="P:signal transduction"/>
    <property type="evidence" value="ECO:0007669"/>
    <property type="project" value="TreeGrafter"/>
</dbReference>
<dbReference type="Pfam" id="PF01471">
    <property type="entry name" value="PG_binding_1"/>
    <property type="match status" value="1"/>
</dbReference>
<dbReference type="Pfam" id="PF03572">
    <property type="entry name" value="Peptidase_S41"/>
    <property type="match status" value="1"/>
</dbReference>
<dbReference type="Pfam" id="PF13180">
    <property type="entry name" value="PDZ_2"/>
    <property type="match status" value="1"/>
</dbReference>
<evidence type="ECO:0000313" key="10">
    <source>
        <dbReference type="Proteomes" id="UP000074108"/>
    </source>
</evidence>
<organism evidence="9 10">
    <name type="scientific">Bacillus coahuilensis p1.1.43</name>
    <dbReference type="NCBI Taxonomy" id="1150625"/>
    <lineage>
        <taxon>Bacteria</taxon>
        <taxon>Bacillati</taxon>
        <taxon>Bacillota</taxon>
        <taxon>Bacilli</taxon>
        <taxon>Bacillales</taxon>
        <taxon>Bacillaceae</taxon>
        <taxon>Bacillus</taxon>
    </lineage>
</organism>
<dbReference type="FunFam" id="2.30.42.10:FF:000063">
    <property type="entry name" value="Peptidase, S41 family"/>
    <property type="match status" value="1"/>
</dbReference>
<evidence type="ECO:0000256" key="6">
    <source>
        <dbReference type="ARBA" id="ARBA00066637"/>
    </source>
</evidence>
<protein>
    <recommendedName>
        <fullName evidence="6">C-terminal processing peptidase</fullName>
        <ecNumber evidence="6">3.4.21.102</ecNumber>
    </recommendedName>
</protein>
<feature type="domain" description="PDZ" evidence="8">
    <location>
        <begin position="108"/>
        <end position="172"/>
    </location>
</feature>
<dbReference type="SUPFAM" id="SSF52096">
    <property type="entry name" value="ClpP/crotonase"/>
    <property type="match status" value="1"/>
</dbReference>
<dbReference type="PANTHER" id="PTHR32060">
    <property type="entry name" value="TAIL-SPECIFIC PROTEASE"/>
    <property type="match status" value="1"/>
</dbReference>
<dbReference type="InterPro" id="IPR002477">
    <property type="entry name" value="Peptidoglycan-bd-like"/>
</dbReference>
<reference evidence="9 10" key="1">
    <citation type="journal article" date="2016" name="Front. Microbiol.">
        <title>Microevolution Analysis of Bacillus coahuilensis Unveils Differences in Phosphorus Acquisition Strategies and Their Regulation.</title>
        <authorList>
            <person name="Gomez-Lunar Z."/>
            <person name="Hernandez-Gonzalez I."/>
            <person name="Rodriguez-Torres M.D."/>
            <person name="Souza V."/>
            <person name="Olmedo-Alvarez G."/>
        </authorList>
    </citation>
    <scope>NUCLEOTIDE SEQUENCE [LARGE SCALE GENOMIC DNA]</scope>
    <source>
        <strain evidence="10">p1.1.43</strain>
    </source>
</reference>
<dbReference type="InterPro" id="IPR036365">
    <property type="entry name" value="PGBD-like_sf"/>
</dbReference>
<dbReference type="InterPro" id="IPR036034">
    <property type="entry name" value="PDZ_sf"/>
</dbReference>
<dbReference type="InterPro" id="IPR036366">
    <property type="entry name" value="PGBDSf"/>
</dbReference>
<dbReference type="Gene3D" id="2.30.42.10">
    <property type="match status" value="1"/>
</dbReference>
<dbReference type="AlphaFoldDB" id="A0A147K617"/>
<keyword evidence="2 7" id="KW-0645">Protease</keyword>
<dbReference type="EC" id="3.4.21.102" evidence="6"/>
<dbReference type="Gene3D" id="1.10.101.10">
    <property type="entry name" value="PGBD-like superfamily/PGBD"/>
    <property type="match status" value="1"/>
</dbReference>
<comment type="catalytic activity">
    <reaction evidence="5">
        <text>The enzyme shows specific recognition of a C-terminal tripeptide, Xaa-Yaa-Zaa, in which Xaa is preferably Ala or Leu, Yaa is preferably Ala or Tyr, and Zaa is preferably Ala, but then cleaves at a variable distance from the C-terminus. A typical cleavage is -Ala-Ala-|-Arg-Ala-Ala-Lys-Glu-Asn-Tyr-Ala-Leu-Ala-Ala.</text>
        <dbReference type="EC" id="3.4.21.102"/>
    </reaction>
</comment>
<dbReference type="InterPro" id="IPR004447">
    <property type="entry name" value="Peptidase_S41A"/>
</dbReference>
<evidence type="ECO:0000256" key="5">
    <source>
        <dbReference type="ARBA" id="ARBA00051784"/>
    </source>
</evidence>
<keyword evidence="10" id="KW-1185">Reference proteome</keyword>